<keyword evidence="4" id="KW-0677">Repeat</keyword>
<proteinExistence type="predicted"/>
<dbReference type="Gene3D" id="3.10.250.10">
    <property type="entry name" value="SRCR-like domain"/>
    <property type="match status" value="1"/>
</dbReference>
<dbReference type="PROSITE" id="PS50287">
    <property type="entry name" value="SRCR_2"/>
    <property type="match status" value="1"/>
</dbReference>
<keyword evidence="6" id="KW-0472">Membrane</keyword>
<name>A0AAW0YBV0_CHEQU</name>
<feature type="non-terminal residue" evidence="12">
    <location>
        <position position="1"/>
    </location>
</feature>
<sequence>LSMAVVALMWWVVLTVSVRCVTGDIITDSVVYEASGSPYLVTEDIIIQPKGKLTIQPGVTVQFDPGVGVTVRGVLHAQGTPTERILLTSSQPPSVPLPQPSLRLVDGPTPLQGRLQIFYKNKWRSICTNSRNWTAEDMSVACRQLGYSGGKYYEWQDRANNDTGTLLYEAPLCTGLEDDVTKCAWHTHAMGGGVCDMHPDLGLDCDGYHALWRGTNHWRGILFLDAQYEGQLFQDNTLYQKVSKSILSYVDLEYAGMGPQREVESALMSR</sequence>
<gene>
    <name evidence="12" type="ORF">OTU49_016042</name>
</gene>
<evidence type="ECO:0000259" key="11">
    <source>
        <dbReference type="PROSITE" id="PS50287"/>
    </source>
</evidence>
<comment type="caution">
    <text evidence="12">The sequence shown here is derived from an EMBL/GenBank/DDBJ whole genome shotgun (WGS) entry which is preliminary data.</text>
</comment>
<dbReference type="InterPro" id="IPR001190">
    <property type="entry name" value="SRCR"/>
</dbReference>
<organism evidence="12 13">
    <name type="scientific">Cherax quadricarinatus</name>
    <name type="common">Australian red claw crayfish</name>
    <dbReference type="NCBI Taxonomy" id="27406"/>
    <lineage>
        <taxon>Eukaryota</taxon>
        <taxon>Metazoa</taxon>
        <taxon>Ecdysozoa</taxon>
        <taxon>Arthropoda</taxon>
        <taxon>Crustacea</taxon>
        <taxon>Multicrustacea</taxon>
        <taxon>Malacostraca</taxon>
        <taxon>Eumalacostraca</taxon>
        <taxon>Eucarida</taxon>
        <taxon>Decapoda</taxon>
        <taxon>Pleocyemata</taxon>
        <taxon>Astacidea</taxon>
        <taxon>Parastacoidea</taxon>
        <taxon>Parastacidae</taxon>
        <taxon>Cherax</taxon>
    </lineage>
</organism>
<dbReference type="GO" id="GO:0045217">
    <property type="term" value="P:cell-cell junction maintenance"/>
    <property type="evidence" value="ECO:0007669"/>
    <property type="project" value="TreeGrafter"/>
</dbReference>
<evidence type="ECO:0000256" key="7">
    <source>
        <dbReference type="ARBA" id="ARBA00023157"/>
    </source>
</evidence>
<feature type="disulfide bond" evidence="9">
    <location>
        <begin position="173"/>
        <end position="183"/>
    </location>
</feature>
<keyword evidence="13" id="KW-1185">Reference proteome</keyword>
<evidence type="ECO:0000256" key="10">
    <source>
        <dbReference type="SAM" id="SignalP"/>
    </source>
</evidence>
<comment type="subcellular location">
    <subcellularLocation>
        <location evidence="1">Membrane</location>
        <topology evidence="1">Single-pass membrane protein</topology>
    </subcellularLocation>
</comment>
<dbReference type="Pfam" id="PF00530">
    <property type="entry name" value="SRCR"/>
    <property type="match status" value="1"/>
</dbReference>
<keyword evidence="5" id="KW-1133">Transmembrane helix</keyword>
<keyword evidence="3 10" id="KW-0732">Signal</keyword>
<dbReference type="GO" id="GO:0016020">
    <property type="term" value="C:membrane"/>
    <property type="evidence" value="ECO:0007669"/>
    <property type="project" value="UniProtKB-SubCell"/>
</dbReference>
<dbReference type="SMART" id="SM00202">
    <property type="entry name" value="SR"/>
    <property type="match status" value="1"/>
</dbReference>
<evidence type="ECO:0000313" key="13">
    <source>
        <dbReference type="Proteomes" id="UP001445076"/>
    </source>
</evidence>
<feature type="chain" id="PRO_5043362568" description="SRCR domain-containing protein" evidence="10">
    <location>
        <begin position="24"/>
        <end position="270"/>
    </location>
</feature>
<feature type="signal peptide" evidence="10">
    <location>
        <begin position="1"/>
        <end position="23"/>
    </location>
</feature>
<feature type="non-terminal residue" evidence="12">
    <location>
        <position position="270"/>
    </location>
</feature>
<evidence type="ECO:0000256" key="6">
    <source>
        <dbReference type="ARBA" id="ARBA00023136"/>
    </source>
</evidence>
<evidence type="ECO:0000256" key="9">
    <source>
        <dbReference type="PROSITE-ProRule" id="PRU00196"/>
    </source>
</evidence>
<comment type="caution">
    <text evidence="9">Lacks conserved residue(s) required for the propagation of feature annotation.</text>
</comment>
<dbReference type="SUPFAM" id="SSF56487">
    <property type="entry name" value="SRCR-like"/>
    <property type="match status" value="1"/>
</dbReference>
<evidence type="ECO:0000256" key="2">
    <source>
        <dbReference type="ARBA" id="ARBA00022692"/>
    </source>
</evidence>
<evidence type="ECO:0000256" key="3">
    <source>
        <dbReference type="ARBA" id="ARBA00022729"/>
    </source>
</evidence>
<dbReference type="EMBL" id="JARKIK010000011">
    <property type="protein sequence ID" value="KAK8748881.1"/>
    <property type="molecule type" value="Genomic_DNA"/>
</dbReference>
<evidence type="ECO:0000256" key="5">
    <source>
        <dbReference type="ARBA" id="ARBA00022989"/>
    </source>
</evidence>
<evidence type="ECO:0000313" key="12">
    <source>
        <dbReference type="EMBL" id="KAK8748881.1"/>
    </source>
</evidence>
<dbReference type="Proteomes" id="UP001445076">
    <property type="component" value="Unassembled WGS sequence"/>
</dbReference>
<keyword evidence="2" id="KW-0812">Transmembrane</keyword>
<keyword evidence="8" id="KW-0325">Glycoprotein</keyword>
<dbReference type="InterPro" id="IPR036772">
    <property type="entry name" value="SRCR-like_dom_sf"/>
</dbReference>
<keyword evidence="7 9" id="KW-1015">Disulfide bond</keyword>
<accession>A0AAW0YBV0</accession>
<evidence type="ECO:0000256" key="1">
    <source>
        <dbReference type="ARBA" id="ARBA00004167"/>
    </source>
</evidence>
<dbReference type="PANTHER" id="PTHR47653:SF1">
    <property type="entry name" value="DELETED IN MALIGNANT BRAIN TUMORS 1 PROTEIN"/>
    <property type="match status" value="1"/>
</dbReference>
<protein>
    <recommendedName>
        <fullName evidence="11">SRCR domain-containing protein</fullName>
    </recommendedName>
</protein>
<evidence type="ECO:0000256" key="4">
    <source>
        <dbReference type="ARBA" id="ARBA00022737"/>
    </source>
</evidence>
<feature type="domain" description="SRCR" evidence="11">
    <location>
        <begin position="102"/>
        <end position="206"/>
    </location>
</feature>
<dbReference type="InterPro" id="IPR053243">
    <property type="entry name" value="SJ_maturation_regulator"/>
</dbReference>
<reference evidence="12 13" key="1">
    <citation type="journal article" date="2024" name="BMC Genomics">
        <title>Genome assembly of redclaw crayfish (Cherax quadricarinatus) provides insights into its immune adaptation and hypoxia tolerance.</title>
        <authorList>
            <person name="Liu Z."/>
            <person name="Zheng J."/>
            <person name="Li H."/>
            <person name="Fang K."/>
            <person name="Wang S."/>
            <person name="He J."/>
            <person name="Zhou D."/>
            <person name="Weng S."/>
            <person name="Chi M."/>
            <person name="Gu Z."/>
            <person name="He J."/>
            <person name="Li F."/>
            <person name="Wang M."/>
        </authorList>
    </citation>
    <scope>NUCLEOTIDE SEQUENCE [LARGE SCALE GENOMIC DNA]</scope>
    <source>
        <strain evidence="12">ZL_2023a</strain>
    </source>
</reference>
<dbReference type="PRINTS" id="PR00258">
    <property type="entry name" value="SPERACTRCPTR"/>
</dbReference>
<evidence type="ECO:0000256" key="8">
    <source>
        <dbReference type="ARBA" id="ARBA00023180"/>
    </source>
</evidence>
<dbReference type="PANTHER" id="PTHR47653">
    <property type="entry name" value="PROTEIN BARK BEETLE"/>
    <property type="match status" value="1"/>
</dbReference>
<dbReference type="AlphaFoldDB" id="A0AAW0YBV0"/>
<dbReference type="FunFam" id="3.10.250.10:FF:000016">
    <property type="entry name" value="Scavenger receptor cysteine-rich protein type 12"/>
    <property type="match status" value="1"/>
</dbReference>